<name>A0A0F7F9R3_PAEDU</name>
<dbReference type="RefSeq" id="WP_025694194.1">
    <property type="nucleotide sequence ID" value="NZ_ASQQ01000091.1"/>
</dbReference>
<evidence type="ECO:0000313" key="1">
    <source>
        <dbReference type="EMBL" id="AKG35330.1"/>
    </source>
</evidence>
<proteinExistence type="predicted"/>
<protein>
    <recommendedName>
        <fullName evidence="3">Bactofilin</fullName>
    </recommendedName>
</protein>
<dbReference type="OrthoDB" id="1730007at2"/>
<reference evidence="1 2" key="2">
    <citation type="journal article" date="2016" name="Genome Announc.">
        <title>Genome Sequence of a Gram-Positive Diazotroph, Paenibacillus durus Type Strain ATCC 35681.</title>
        <authorList>
            <person name="Halim M.A."/>
            <person name="Rahman A.Y."/>
            <person name="Sim K.S."/>
            <person name="Yam H.C."/>
            <person name="Rahim A.A."/>
            <person name="Ghazali A.H."/>
            <person name="Najimudin N."/>
        </authorList>
    </citation>
    <scope>NUCLEOTIDE SEQUENCE [LARGE SCALE GENOMIC DNA]</scope>
    <source>
        <strain evidence="1 2">ATCC 35681</strain>
    </source>
</reference>
<dbReference type="HOGENOM" id="CLU_100118_0_0_9"/>
<dbReference type="PATRIC" id="fig|1333534.5.peg.2808"/>
<evidence type="ECO:0008006" key="3">
    <source>
        <dbReference type="Google" id="ProtNLM"/>
    </source>
</evidence>
<dbReference type="AlphaFoldDB" id="A0A0F7F9R3"/>
<organism evidence="1 2">
    <name type="scientific">Paenibacillus durus ATCC 35681</name>
    <dbReference type="NCBI Taxonomy" id="1333534"/>
    <lineage>
        <taxon>Bacteria</taxon>
        <taxon>Bacillati</taxon>
        <taxon>Bacillota</taxon>
        <taxon>Bacilli</taxon>
        <taxon>Bacillales</taxon>
        <taxon>Paenibacillaceae</taxon>
        <taxon>Paenibacillus</taxon>
    </lineage>
</organism>
<dbReference type="EMBL" id="CP011114">
    <property type="protein sequence ID" value="AKG35330.1"/>
    <property type="molecule type" value="Genomic_DNA"/>
</dbReference>
<dbReference type="Proteomes" id="UP000034189">
    <property type="component" value="Chromosome"/>
</dbReference>
<gene>
    <name evidence="1" type="ORF">VK70_12715</name>
</gene>
<accession>A0A0F7F9R3</accession>
<evidence type="ECO:0000313" key="2">
    <source>
        <dbReference type="Proteomes" id="UP000034189"/>
    </source>
</evidence>
<reference evidence="1 2" key="1">
    <citation type="submission" date="2015-03" db="EMBL/GenBank/DDBJ databases">
        <authorList>
            <person name="Abdul Halim M."/>
        </authorList>
    </citation>
    <scope>NUCLEOTIDE SEQUENCE [LARGE SCALE GENOMIC DNA]</scope>
    <source>
        <strain evidence="1 2">ATCC 35681</strain>
    </source>
</reference>
<sequence>MTDTARGNLKIMGTTSSAGGSFQNVGITGECRFSGDVDCVKFGLTGNSEIDGSLKAEEIKLTGECGVRGRIDAMSVKGRGELTADSGIRAERFAFEGHVSVRDDCEAGEFRLTGVVEIGGLLSGDQLDIGLIGKSRAGDVGGGKIRIKRSKGFLLMKMVKPNQEACFEGRTIEGDFVELEYVAAETVRGGSVIIGPGCEIKTVEYRESLEIHPNAKVQRQVKL</sequence>